<dbReference type="GO" id="GO:0032886">
    <property type="term" value="P:regulation of microtubule-based process"/>
    <property type="evidence" value="ECO:0007669"/>
    <property type="project" value="UniProtKB-ARBA"/>
</dbReference>
<dbReference type="PANTHER" id="PTHR23169:SF25">
    <property type="entry name" value="MICROTUBULE-ACTIN CROSS-LINKING FACTOR 1, ISOFORMS 1_2_3_4_5"/>
    <property type="match status" value="1"/>
</dbReference>
<feature type="region of interest" description="Disordered" evidence="23">
    <location>
        <begin position="6469"/>
        <end position="6507"/>
    </location>
</feature>
<dbReference type="Pfam" id="PF21019">
    <property type="entry name" value="Spectrin_3"/>
    <property type="match status" value="1"/>
</dbReference>
<sequence>MPSPLIICPFYYGFAPKPGKAKAPFCLLLTDERDRVQKKTFTKWVNKHLMKVRKHINDLYEDLRDGHNLISLLEVLSGVKLPREKGRMRFHRLQNVQIALDFLKQRQVKLVNIRNDDITDGNPKLTLGLIWTIILHFQISDIYISGESGDMSAKEKLLLWTQKVTAGYIGVKCTNFSSCWSDGKMFNALIHRYRPDLVDMERVQIQSNRENLEQAFEIAERLGVTRLLDAEDVDVPSPDEKSVITYVSSIYDAFPKVPEGGEGISAIEVDSRWLEYQTCVESLVSWIKQHTILMSDKSFPQNPVELKALYNQYIHFKETEIPAKEQEKGRIEELYKLLEVWIEFGRIKLPQGYHPNDVEEEWGKLIIEMLEREKLLRPAVERLELLLQIANKIQNGALSCEEKLTLAKNTLQADAAHLESGQPVQYEHDVVMYLQECEGLIRQLQVDVQILRDENYYQLEELVFRIMRLQDELVTLRLECTNLYRKGHFSTLELVPTSTLSTTHLKGESLTKGLHTSSASWFRKPMTRTELVAISSSEDEGSLRFVYELLAWVEEMQMRLERAEWGTDLPSVETQLETQRHIHTSVEDLGSSVKEARMYEGKMSQNFRASYTETLGKLETQYCKLMETSSFRLRHLQSLHGFVSRATAELIWLNEKEEEELAYDWSDSNTNIAAKKSYFSELMTELDEKQDIFRSLQDTAELLSLENHPAKQTVEAYSAAVQTQWQWIKQLCLCVEQHVKENAAYFQFFSDARELEAYLRNLQDSIKRKYSCDHNTSLTRLEDLLQDSMDEKEQLIQSKSSVASLVGRSKTIVQLRPRNPEHLVRSTIPIKAVCDYRQIEITICRNDECVLEDNSQRTKWKVISPTGNEAMVPSVCFLIPPPNKEAIEMASRIEQLYQKVMALWHQLHMNTKSLISWNYLRKDIALVQSFSMEKLRSLAQGECQQAVKSLQAHYEDFLQDSRDSELFSVSDRLRLEEEVESSKEHIRQLLESMENEDKDESVARTYLSELKNIRLHLEECEQRLVSRIQAPSSARADADTIQENTIRIAEQERMQEDLQRLQSDLRFVSERCYSFLNKAPAGSSAPHLRSELDLVVNKMDQMHGLSSTYLQKLKTVDVIIRNAQGAESLVKGYEVKLSQEEAVPADLAAIQSHRAALQQWLREVKDKGSVFSTLEEELAKAKVVGEQLYRLRQERSIDLERYQEKGTQLWDRWQRVCAQIETRHAELESIQEVLSDYRQCHSALIQWIEEITVQQELMKPGQAEDSRVLSEQLSQQTALAAEIENNQAKLDQCQKFSQQYSAAVKDYELQLMTYRAFVESQQKSPMKRRRMLSSSDAITQEFMDLRTRYTALVTLTTQHVKYISDALRRLEEEEKVVEEEKQEHVDKVKELLGWAVGLKQSVQGRMAAAGSRELGDIEKSILEQQALNEELAAKKEQVSEAIKTSQIFLAKHSHKLSHPEKEQISAQLGALKETYQELCSDSTEQLQQLQNQLAQETEHKGSEAVAGVIDLGTVEIFPVFGAMQRGLIDQDTGLVLLEAQVITSDLVVPETNEKLSLEEGLARNLIDPRTFQVLQELKDALQRVEEVRCEGRQLLPVVAAIEEGRISESVGLKILEAELITGGFKVHQGRMSMEAAVQEGLLTHELYSRLVSYLEGAKDLIDPNTAEKVSLLELLHRCITHQETGLRLLPVKQLAGGMLSLSSGRKVSIFRAVQEGLIDRQVTVRLLEAHLFAGGIVDPRTGHRLTVDEAVRHNLIDQDLACTLLIRQLQTGGIIDTITGERLTIDEAVRKELVAPRIALVVLESLWSFMGLLWPETGEIVPVADALEQGILSRELVYKILSKRQHISGVFIPETTEVLSWKKAVEHGILGRDVVKKLKSAVMPDVMASVQLAGPPGRSRHGQSSAGRSPTDDKEQSGPLLRSDDDRVMFHLMTHSYINIHDGQKLLLVDGELNNLTKALIQTQENGSCAYVLEDSEGFEETKANAALESEPCNGFALQQLEFQLAPSKEQSDKVLPSTAALENGEVAMGPESILMEDTEDVLLVEEQERVYTEQATEIVLPETGEAEQAEREGKDMERVLEVEEGRGKEALGDESVDETSLPAPAEKEAEDTLEMLLTQLQRGGIVHEQTGRTLLLNEAVSCGVVPSHTAVKLMEKMKMFSGFFDPQTCESLTTEDVIEEGLMDERLLQKVLASDKAISGVLDPGNNFVYSVKDAAAVGLLDKETAMRILEGQVVTGGIVDLKRGKKVSVTLASNLGLIEPTSQKELVKLEKASKGKGTDEVTREKLISLQAETSGIVDPKTKQPLSVAQSVEKGLLKKEKALQLLTKQIAEGGIIHHVSGMRLSVNDAMKHGLIDQDLWEELGKAESVCLQDYVHPDTKEKLPLAQAVSLGLLSPDFQRKVQEIQAGSGSILDPASGHRLALCQAVQEGLVPQPVVEKALSSPEMREGMVDPETCMVVPYSEFIKKCKIDIESGQRYLQVHPFRAIRDEVTGQKLTCAAAVRLGKVDPVPALRLLQAQADGGGVVEGSVSKRLSLRAAVEQGLLDEGMAKLIAANQLRAGGIVDASSGKRLALKEAVEKELISQKLAASLQDAQVSEEKYGSEVCEVDKRQEKGAAASEVDAVEASEQGGRAGSLDQVPAAAPRASVTVGQGKEEVSPAESGEPPEGSILAKPEGDELTSENAIEPTEGETPRVGAEGAVDQEKPSATELKPTQKQKRKKKKAKQISSVGDSAQAERSAEKQTLPSLISNEIPAKKEKDLVSSTAEPKHESSTRIISEEDKENLSRAQVFPVPPGQGGAPEVMESGTRSGWDSSAALSLEERMTQEDTRVEATSDVSSAAPAADELPQELLIREEPREAEETSAAVLELGEEKQQEPAAEVSTGQEGAPIMFSKKMCLEHDEKLISYLSMLRDVEMRIKRVQPAEQSLAALHELLQQAEALGAELQELSFPVNQELDAVKQIVANPPEEVPEQLLKALEKDAKNLQKSLSSTSDVLESRLQNLRGAAETEKAKILAHHETLQGKLQELLSWVSGTAESLEGSDYHHETDANSLSRCLQQYKELKEPLAVTKSQLDATAFDIQFLISEHAQDLTPQQSRQLLRLLNELQKAFRDLSEHVTARVEVLQVCLQQVEQTDQVKTLQEQQAAQAQSLAELSRWLSQAEDALVEQQRAASGGDLSALQQRQSHVKELQRNMHTRAASFASILKSTEGFLEENKAKMEPGELAALQEKLQHAKEQYQSLQERTEMAQKELESAVTAAVQQETEKVKAAKELEENSKKIDSLLNWVASLEQKGGLLEYRSHPIEQARGEGAGTGTGDVPDGHTVGADSAAESLDEQYKRLEAQHQELLSQQQDVILATQSAQAFLDKHGHSLAGEEGARLQGRLAELKHQYTASLAQSEARLKHVQVLRDELRKFLRDHGEFEAWLAQAERDLEGMAKGGSDPAALRQLLRRQGSFSEDVISHKGDLRFVTMSGQKVLDAEGDAGSQALMSGSVVRNKLEDATRRYTTLHSKCTKLGSHLSTLLDHYQQFQEVTESLRTWLQESEAAVGKLLSEAVSSDPAVLQKQFASAKQLQGDLAEHQVPVEKLQKAAQSLLEVQGEPAPDHGHIQETTDAIVNRFQGLSQQMAERSDLLQKSIAQSQSVQESLESLLQSVAEIKKSLEREQPAALSSASIQDSLATSAKLKQDIARQKSCLEATREMVTRFMEAADSPTASALQDKLAEATEHFGRLCQQQRDREDALKGLLPKVEQYEQLSEKLQQFTESRARMLASGNQPDRDIARFSQHIQELNSELRQHQEDLAALENLAAELSSCGFAPGASQQQEKLQSLRKDFLQLQKVAEEREKDASSCQEQLDEFRKLVGAMRKWLRESEGKMPPAETSLGTQELHQRRQQIQGLLEEWKGKGAQVEEIGHRGTLLENLIVEITAPDTPSKAGSVSSVLTLGCFLATDLTEIQCDVSDVTQQYQGLGAMLQERQQQLSAMLEKMQEVQEEASSMLKWLESKERMLSELDASSSPTKTETMRAQAEHNKAFLAELEQNSGKIQKVKEALSGLLEKYPDSPEAANWKKMQEDLNCRWERASQATAARQQKLEESVNQLASFQAAEAQLRPWLMEKELMMSVLGPLSIDPNMLNAQKQQVQFMLKEFEARRQQHEQLNQAAQSILTGPGDVSPSTNQVREELQGVNQKWSELTERLNSRSSQIDQAIVKSTQYQELLQGLSEKVKAVGQRLSSQSAISTQPDAVKQQLEETSEIRSDLEQLEEEITEAQTLCDDLSVLIGEQYLKDELRKRLETVALPLKGLEDLAADRMNRLQTAFASSQQFQHMFDELRTWLDDKLCQQAQSQPISAKLERLQSQIQEHEEFQKSLNQHSGSYEMIVAEGESLLLSVQPGEEKTTLQNQLVSLKTHWEELSKQAANRHSKLKDCLQKAQKYQRHAEDLLPWVEDCKAKVMELEVTLDPVQLEATLLRSKAMLSDVEKRRSLLEMLNSAADILIDASQTDEDDIRDEKAGINQKMDAITEELQAKTGSIEEMSQRLKEFQESFKNIEKKLEGAKHQLEIYDALGPQACSNKNLEKLRAQQEVLQALEPQVDYLRNLTQGLVEDAPDGSDCSQLLSQAEVAQQDFQAVKQKVNDCCTLMENKLEGIGQFSNRVREMFSQLADLDDELDSMGPIGRDSDSLQSQAEDVRTFLGKLHRLKCDIEASESECKRMLEDEGSPDLLGLKRELETLNKQCSKLTERGKNRQEQVETTLSRVEDFYSRLKELTHMTTAAEDNEALQWVVGTEVETINQQLADFKLFQKEQVDPLQLKLQQVNGVGQGLIRSAGKNCDVQGLEHDMEEINTRWNTLNKKVAQRVAQLQEALLHCGKFQDALEPLLSWLADTEELISNQKPPSAEYKVVKAQIQEQKLLQRLLDDRKATVEMIQAEGGRIAQSAEPADREKIVGQLESLERRWAGLLGSAAGRQKQLEDILVLAKQFHETTEPVSDWLSVTEKKLANSEPIGTQTAKIQQQISRHKALNEEIVNRKKNVDQAIRNGQALLKQTTGEEVLLIQEKLDGIKTRYSDITAASSKALRTLEQARQLATKFQSTHEELTSWMSSVEDELASSGGQSPASEQIPLFQQRQKELKKEVMEHRLVLDTVNEVSRALLELVPWRAREGLDKLVSDTNERYKLVSDTIKQRVEEIDAAIQRSQQYEQAADAELAWVAETKRKLMALGPIRLEQDQTTAQLQVQKAFSIDIIRHKDSMDELFSQRSEIFGTCGEEQRAVLQEKTESLVQQYEAVSQLNSERYTRLERAQVLVNQFWETYEELNPWIEETQALISQLPPPAIDHEQLKQQQEDMRQLRESIAEHKPHIDKLLKIGPQLKDLNPEEGEMVQNKYSTAEAMYARIKEEVCQRALALDEAVSQSTQFHDKIEPMLETLEALSSRLRMPPLIPAEVEKIRECISENKSASVELEKLQPSFEALKRRGEELIGRSQGADKDLAAKVIQDKLDQMVFFWEDIKARAEEREMKFLDVLELAEKFWYDMAALLTTIKDTQDIVHDLESPGIDPSIIKQQVEAAETIKEETDGLHEELEFIRLLGTDLIFACGETEKPEVKKSIDEMNNAWENLNKTWKERLEKLEEAMQSAVQYQDTLQAMFDWLDNAVIKLCNMSPVGTDLNTVKEQMNEMKEFKMEVYQQQIEMEKLNHQGELMLKKATDETDRDIIKEPLTELKHLWENLGEKIAHRQHKLEAALLALGQFQHALAELMAWLTHTEELLDAQKPINGDPKVIEVELAKHHVLKNDVLAHQATVETVNKAGNELLESSAGDDASSLRNRLEKLNSCWESVLQKTEEREQQLQSTLQQAQGFHGEIEDFLLWLTRMESQLSASKPTGGLPETAREQLNAHMELYSQLKAKEDTYSQLLAKGRLMLLNRDDSGSGSKTEQSVALLEQKWCLVSTKMEERKAKLEEALALATDFQNSLQDFINWLTLAEQSLNIAPPASLILSAVLAQIDEHKVFANEVNAHRDQIIELDQTGNQLKFLSQKQDVVLIKNLLVSVQSRWEKVVQRSVERGRALDDARKRAKQFHEAWKKLIDWLEDAENHLDSELEISNDPDKIKLQLSKHKEFQKTLGGKQPVYDTTIRTGRALKEKALLADDTQKLDNLLGEVRDKWDTVCGKSAHCLEQHKLEEALLFSGQFMDALQALVDWLYKVEPQLAEDQPVHGDLDLVMNLMDAHKVFQKELGKRTGTVQVLKRSGRELIDNSRDDTTWVKVQLQELSNRWDTVCKLSVSKQTRLEQALKQAEEFRTAVHMLLEWLSEAEQSLRFRGALPDDAEALQSLIDTHKEFMKKVEEKRVDVNAAVGMGEVILAACHPDCITTIKHWITIIRARFEEVLTWAKQHQQRLESALSELVANAELLEELLAWIQWAETTLIQRDQEPMPQNIDQVKALISEHQSFMEEMTRKQPDVDRVTKTYKRKATEPPHGPFIEKSRSNRKSLSQAAPPSMPIISQSETKNPRINQLSARWQQVWLLALERQRKLNDALDRLEEVTLKEFANFDFDVWRKKYMRWMNHKKSRVMDFFRRIDKDQDGKITRQEFIDGILASKFPTTKLEMTAVADIFDRDGDGYIDYYEFVAALHPNKDAYRPTTDADKIEDEVTRQVAQCKCAKRFQVEQIGENKYRFFLGNQFGDSQQLRLVRILRSTVMVRVGGGWMALDEFLVKNDPCRARGRTNLELREKFILPEGASQGMTPFRSRGRRSKPSSRAASPTRSSSSASQSNHSCASMPSSPATPASGAKVTPSAGSKLKRPTFHSSRTSLAGDTSNSSSPISAGAKTSWAGKLGAKPFLHGLPALGPSLWSFSRPSPAHLHLCTAGTKTKHILLDQVQRRPRGRSGPGEPPV</sequence>
<dbReference type="GO" id="GO:0005509">
    <property type="term" value="F:calcium ion binding"/>
    <property type="evidence" value="ECO:0007669"/>
    <property type="project" value="InterPro"/>
</dbReference>
<dbReference type="Gene3D" id="1.20.58.60">
    <property type="match status" value="33"/>
</dbReference>
<dbReference type="FunFam" id="1.20.58.60:FF:000014">
    <property type="entry name" value="microtubule-actin cross-linking factor 1"/>
    <property type="match status" value="1"/>
</dbReference>
<evidence type="ECO:0000256" key="1">
    <source>
        <dbReference type="ARBA" id="ARBA00004245"/>
    </source>
</evidence>
<feature type="coiled-coil region" evidence="22">
    <location>
        <begin position="1472"/>
        <end position="1499"/>
    </location>
</feature>
<dbReference type="FunFam" id="1.20.58.60:FF:000127">
    <property type="entry name" value="microtubule-actin cross-linking factor 1 isoform X9"/>
    <property type="match status" value="1"/>
</dbReference>
<dbReference type="GO" id="GO:0005794">
    <property type="term" value="C:Golgi apparatus"/>
    <property type="evidence" value="ECO:0007669"/>
    <property type="project" value="UniProtKB-SubCell"/>
</dbReference>
<dbReference type="GO" id="GO:0090150">
    <property type="term" value="P:establishment of protein localization to membrane"/>
    <property type="evidence" value="ECO:0007669"/>
    <property type="project" value="UniProtKB-ARBA"/>
</dbReference>
<dbReference type="FunFam" id="1.20.58.60:FF:000097">
    <property type="entry name" value="microtubule-actin cross-linking factor 1 isoform X2"/>
    <property type="match status" value="1"/>
</dbReference>
<dbReference type="FunFam" id="1.20.58.60:FF:000010">
    <property type="entry name" value="plectin isoform X2"/>
    <property type="match status" value="1"/>
</dbReference>
<keyword evidence="10" id="KW-0879">Wnt signaling pathway</keyword>
<dbReference type="FunFam" id="1.20.58.60:FF:000134">
    <property type="entry name" value="microtubule-actin cross-linking factor 1 isoform X4"/>
    <property type="match status" value="1"/>
</dbReference>
<dbReference type="GO" id="GO:0045095">
    <property type="term" value="C:keratin filament"/>
    <property type="evidence" value="ECO:0007669"/>
    <property type="project" value="TreeGrafter"/>
</dbReference>
<dbReference type="FunFam" id="1.20.58.60:FF:000088">
    <property type="entry name" value="microtubule-actin cross-linking factor 1 isoform X2"/>
    <property type="match status" value="1"/>
</dbReference>
<dbReference type="FunFam" id="1.20.58.60:FF:000022">
    <property type="entry name" value="Microtubule-actin cross-linking factor 1"/>
    <property type="match status" value="1"/>
</dbReference>
<keyword evidence="11" id="KW-0493">Microtubule</keyword>
<feature type="domain" description="Calponin-homology (CH)" evidence="25">
    <location>
        <begin position="151"/>
        <end position="255"/>
    </location>
</feature>
<dbReference type="FunFam" id="1.20.58.60:FF:000016">
    <property type="entry name" value="Microtubule-actin cross-linking factor 1"/>
    <property type="match status" value="1"/>
</dbReference>
<evidence type="ECO:0000256" key="17">
    <source>
        <dbReference type="ARBA" id="ARBA00023136"/>
    </source>
</evidence>
<evidence type="ECO:0000256" key="15">
    <source>
        <dbReference type="ARBA" id="ARBA00022990"/>
    </source>
</evidence>
<evidence type="ECO:0000259" key="25">
    <source>
        <dbReference type="PROSITE" id="PS50021"/>
    </source>
</evidence>
<dbReference type="InterPro" id="IPR018159">
    <property type="entry name" value="Spectrin/alpha-actinin"/>
</dbReference>
<dbReference type="FunFam" id="1.20.58.60:FF:000089">
    <property type="entry name" value="microtubule-actin cross-linking factor 1 isoform X9"/>
    <property type="match status" value="1"/>
</dbReference>
<feature type="compositionally biased region" description="Polar residues" evidence="23">
    <location>
        <begin position="6804"/>
        <end position="6822"/>
    </location>
</feature>
<dbReference type="Gene3D" id="1.20.58.1060">
    <property type="match status" value="1"/>
</dbReference>
<evidence type="ECO:0000256" key="5">
    <source>
        <dbReference type="ARBA" id="ARBA00022443"/>
    </source>
</evidence>
<feature type="compositionally biased region" description="Basic and acidic residues" evidence="23">
    <location>
        <begin position="1910"/>
        <end position="1923"/>
    </location>
</feature>
<dbReference type="FunFam" id="1.20.58.60:FF:000001">
    <property type="entry name" value="Microtubule-actin cross-linking factor 1"/>
    <property type="match status" value="3"/>
</dbReference>
<dbReference type="InterPro" id="IPR002048">
    <property type="entry name" value="EF_hand_dom"/>
</dbReference>
<feature type="compositionally biased region" description="Basic and acidic residues" evidence="23">
    <location>
        <begin position="2821"/>
        <end position="2834"/>
    </location>
</feature>
<dbReference type="GO" id="GO:0005198">
    <property type="term" value="F:structural molecule activity"/>
    <property type="evidence" value="ECO:0007669"/>
    <property type="project" value="TreeGrafter"/>
</dbReference>
<evidence type="ECO:0000256" key="22">
    <source>
        <dbReference type="SAM" id="Coils"/>
    </source>
</evidence>
<dbReference type="PROSITE" id="PS00018">
    <property type="entry name" value="EF_HAND_1"/>
    <property type="match status" value="2"/>
</dbReference>
<keyword evidence="6" id="KW-1003">Cell membrane</keyword>
<dbReference type="Gene3D" id="1.10.238.10">
    <property type="entry name" value="EF-hand"/>
    <property type="match status" value="1"/>
</dbReference>
<feature type="compositionally biased region" description="Low complexity" evidence="23">
    <location>
        <begin position="6755"/>
        <end position="6787"/>
    </location>
</feature>
<keyword evidence="17" id="KW-0472">Membrane</keyword>
<dbReference type="GO" id="GO:0005874">
    <property type="term" value="C:microtubule"/>
    <property type="evidence" value="ECO:0007669"/>
    <property type="project" value="UniProtKB-KW"/>
</dbReference>
<organism evidence="28 29">
    <name type="scientific">Amazona collaria</name>
    <name type="common">yellow-billed parrot</name>
    <dbReference type="NCBI Taxonomy" id="241587"/>
    <lineage>
        <taxon>Eukaryota</taxon>
        <taxon>Metazoa</taxon>
        <taxon>Chordata</taxon>
        <taxon>Craniata</taxon>
        <taxon>Vertebrata</taxon>
        <taxon>Euteleostomi</taxon>
        <taxon>Archelosauria</taxon>
        <taxon>Archosauria</taxon>
        <taxon>Dinosauria</taxon>
        <taxon>Saurischia</taxon>
        <taxon>Theropoda</taxon>
        <taxon>Coelurosauria</taxon>
        <taxon>Aves</taxon>
        <taxon>Neognathae</taxon>
        <taxon>Neoaves</taxon>
        <taxon>Telluraves</taxon>
        <taxon>Australaves</taxon>
        <taxon>Psittaciformes</taxon>
        <taxon>Psittacidae</taxon>
        <taxon>Amazona</taxon>
    </lineage>
</organism>
<dbReference type="GO" id="GO:0022603">
    <property type="term" value="P:regulation of anatomical structure morphogenesis"/>
    <property type="evidence" value="ECO:0007669"/>
    <property type="project" value="UniProtKB-ARBA"/>
</dbReference>
<dbReference type="SMART" id="SM00150">
    <property type="entry name" value="SPEC"/>
    <property type="match status" value="35"/>
</dbReference>
<dbReference type="FunFam" id="1.20.58.60:FF:000389">
    <property type="entry name" value="Microtubule-actin crosslinking factor 1"/>
    <property type="match status" value="1"/>
</dbReference>
<keyword evidence="20" id="KW-0966">Cell projection</keyword>
<dbReference type="PANTHER" id="PTHR23169">
    <property type="entry name" value="ENVOPLAKIN"/>
    <property type="match status" value="1"/>
</dbReference>
<feature type="coiled-coil region" evidence="22">
    <location>
        <begin position="3227"/>
        <end position="3261"/>
    </location>
</feature>
<evidence type="ECO:0000256" key="14">
    <source>
        <dbReference type="ARBA" id="ARBA00022837"/>
    </source>
</evidence>
<dbReference type="PROSITE" id="PS50222">
    <property type="entry name" value="EF_HAND_2"/>
    <property type="match status" value="2"/>
</dbReference>
<dbReference type="GO" id="GO:0016055">
    <property type="term" value="P:Wnt signaling pathway"/>
    <property type="evidence" value="ECO:0007669"/>
    <property type="project" value="UniProtKB-KW"/>
</dbReference>
<dbReference type="FunFam" id="1.20.58.60:FF:000031">
    <property type="entry name" value="Microtubule-actin cross-linking factor 1"/>
    <property type="match status" value="1"/>
</dbReference>
<evidence type="ECO:0000256" key="3">
    <source>
        <dbReference type="ARBA" id="ARBA00004632"/>
    </source>
</evidence>
<dbReference type="SUPFAM" id="SSF47473">
    <property type="entry name" value="EF-hand"/>
    <property type="match status" value="1"/>
</dbReference>
<evidence type="ECO:0000256" key="2">
    <source>
        <dbReference type="ARBA" id="ARBA00004555"/>
    </source>
</evidence>
<evidence type="ECO:0000256" key="10">
    <source>
        <dbReference type="ARBA" id="ARBA00022687"/>
    </source>
</evidence>
<keyword evidence="18" id="KW-0009">Actin-binding</keyword>
<dbReference type="SMART" id="SM00243">
    <property type="entry name" value="GAS2"/>
    <property type="match status" value="1"/>
</dbReference>
<dbReference type="FunFam" id="1.10.418.10:FF:000002">
    <property type="entry name" value="Microtubule-actin cross-linking factor 1"/>
    <property type="match status" value="1"/>
</dbReference>
<dbReference type="FunFam" id="3.30.920.20:FF:000001">
    <property type="entry name" value="Microtubule-actin cross-linking factor 1"/>
    <property type="match status" value="1"/>
</dbReference>
<dbReference type="FunFam" id="1.20.58.60:FF:000025">
    <property type="entry name" value="microtubule-actin cross-linking factor 1"/>
    <property type="match status" value="1"/>
</dbReference>
<evidence type="ECO:0000256" key="20">
    <source>
        <dbReference type="ARBA" id="ARBA00023273"/>
    </source>
</evidence>
<dbReference type="Pfam" id="PF21097">
    <property type="entry name" value="SR_plectin_7"/>
    <property type="match status" value="1"/>
</dbReference>
<name>A0A8B9GDV8_9PSIT</name>
<dbReference type="SUPFAM" id="SSF75399">
    <property type="entry name" value="Plakin repeat"/>
    <property type="match status" value="5"/>
</dbReference>
<keyword evidence="12" id="KW-0479">Metal-binding</keyword>
<dbReference type="InterPro" id="IPR001452">
    <property type="entry name" value="SH3_domain"/>
</dbReference>
<dbReference type="PROSITE" id="PS50021">
    <property type="entry name" value="CH"/>
    <property type="match status" value="2"/>
</dbReference>
<proteinExistence type="inferred from homology"/>
<dbReference type="InterPro" id="IPR002017">
    <property type="entry name" value="Spectrin_repeat"/>
</dbReference>
<evidence type="ECO:0000256" key="11">
    <source>
        <dbReference type="ARBA" id="ARBA00022701"/>
    </source>
</evidence>
<feature type="domain" description="SH3" evidence="24">
    <location>
        <begin position="825"/>
        <end position="882"/>
    </location>
</feature>
<dbReference type="GO" id="GO:1990254">
    <property type="term" value="F:keratin filament binding"/>
    <property type="evidence" value="ECO:0007669"/>
    <property type="project" value="TreeGrafter"/>
</dbReference>
<dbReference type="Pfam" id="PF13499">
    <property type="entry name" value="EF-hand_7"/>
    <property type="match status" value="1"/>
</dbReference>
<evidence type="ECO:0000259" key="24">
    <source>
        <dbReference type="PROSITE" id="PS50002"/>
    </source>
</evidence>
<dbReference type="CDD" id="cd00051">
    <property type="entry name" value="EFh"/>
    <property type="match status" value="1"/>
</dbReference>
<dbReference type="Gene3D" id="1.10.418.10">
    <property type="entry name" value="Calponin-like domain"/>
    <property type="match status" value="2"/>
</dbReference>
<keyword evidence="8" id="KW-0597">Phosphoprotein</keyword>
<feature type="coiled-coil region" evidence="22">
    <location>
        <begin position="1417"/>
        <end position="1444"/>
    </location>
</feature>
<dbReference type="InterPro" id="IPR036872">
    <property type="entry name" value="CH_dom_sf"/>
</dbReference>
<evidence type="ECO:0000256" key="8">
    <source>
        <dbReference type="ARBA" id="ARBA00022553"/>
    </source>
</evidence>
<dbReference type="Pfam" id="PF17902">
    <property type="entry name" value="SH3_10"/>
    <property type="match status" value="1"/>
</dbReference>
<dbReference type="Pfam" id="PF18373">
    <property type="entry name" value="Spectrin_2"/>
    <property type="match status" value="1"/>
</dbReference>
<keyword evidence="16" id="KW-0333">Golgi apparatus</keyword>
<dbReference type="InterPro" id="IPR041573">
    <property type="entry name" value="Desmoplakin_Spectrin-like"/>
</dbReference>
<dbReference type="InterPro" id="IPR049538">
    <property type="entry name" value="PCN-like_spectrin-like_rpt"/>
</dbReference>
<evidence type="ECO:0000313" key="28">
    <source>
        <dbReference type="Ensembl" id="ENSACOP00000022081.1"/>
    </source>
</evidence>
<dbReference type="GO" id="GO:0003779">
    <property type="term" value="F:actin binding"/>
    <property type="evidence" value="ECO:0007669"/>
    <property type="project" value="UniProtKB-KW"/>
</dbReference>
<dbReference type="CDD" id="cd00176">
    <property type="entry name" value="SPEC"/>
    <property type="match status" value="18"/>
</dbReference>
<keyword evidence="19" id="KW-0206">Cytoskeleton</keyword>
<keyword evidence="9" id="KW-0433">Leucine-rich repeat</keyword>
<evidence type="ECO:0000256" key="7">
    <source>
        <dbReference type="ARBA" id="ARBA00022490"/>
    </source>
</evidence>
<dbReference type="PROSITE" id="PS00020">
    <property type="entry name" value="ACTININ_2"/>
    <property type="match status" value="1"/>
</dbReference>
<dbReference type="InterPro" id="IPR018247">
    <property type="entry name" value="EF_Hand_1_Ca_BS"/>
</dbReference>
<keyword evidence="7" id="KW-0963">Cytoplasm</keyword>
<dbReference type="FunFam" id="1.20.58.60:FF:000027">
    <property type="entry name" value="Microtubule-actin cross-linking factor 1"/>
    <property type="match status" value="1"/>
</dbReference>
<dbReference type="SMART" id="SM01129">
    <property type="entry name" value="DELLA"/>
    <property type="match status" value="1"/>
</dbReference>
<dbReference type="FunFam" id="1.20.58.60:FF:000048">
    <property type="entry name" value="microtubule-actin cross-linking factor 1 isoform X3"/>
    <property type="match status" value="1"/>
</dbReference>
<feature type="compositionally biased region" description="Basic residues" evidence="23">
    <location>
        <begin position="2716"/>
        <end position="2726"/>
    </location>
</feature>
<dbReference type="CDD" id="cd21188">
    <property type="entry name" value="CH_PLEC-like_rpt1"/>
    <property type="match status" value="1"/>
</dbReference>
<feature type="coiled-coil region" evidence="22">
    <location>
        <begin position="434"/>
        <end position="486"/>
    </location>
</feature>
<dbReference type="InterPro" id="IPR001589">
    <property type="entry name" value="Actinin_actin-bd_CS"/>
</dbReference>
<dbReference type="GO" id="GO:0031344">
    <property type="term" value="P:regulation of cell projection organization"/>
    <property type="evidence" value="ECO:0007669"/>
    <property type="project" value="UniProtKB-ARBA"/>
</dbReference>
<dbReference type="Pfam" id="PF02187">
    <property type="entry name" value="GAS2"/>
    <property type="match status" value="1"/>
</dbReference>
<dbReference type="Gene3D" id="3.90.1290.10">
    <property type="entry name" value="Plakin repeat"/>
    <property type="match status" value="5"/>
</dbReference>
<evidence type="ECO:0000256" key="6">
    <source>
        <dbReference type="ARBA" id="ARBA00022475"/>
    </source>
</evidence>
<dbReference type="PROSITE" id="PS00019">
    <property type="entry name" value="ACTININ_1"/>
    <property type="match status" value="1"/>
</dbReference>
<dbReference type="GO" id="GO:0042060">
    <property type="term" value="P:wound healing"/>
    <property type="evidence" value="ECO:0007669"/>
    <property type="project" value="TreeGrafter"/>
</dbReference>
<feature type="region of interest" description="Disordered" evidence="23">
    <location>
        <begin position="6737"/>
        <end position="6826"/>
    </location>
</feature>
<dbReference type="FunFam" id="1.20.58.60:FF:000116">
    <property type="entry name" value="Microtubule-actin cross-linking factor 1"/>
    <property type="match status" value="1"/>
</dbReference>
<evidence type="ECO:0000256" key="23">
    <source>
        <dbReference type="SAM" id="MobiDB-lite"/>
    </source>
</evidence>
<comment type="subcellular location">
    <subcellularLocation>
        <location evidence="3">Cell projection</location>
        <location evidence="3">Ruffle membrane</location>
    </subcellularLocation>
    <subcellularLocation>
        <location evidence="1">Cytoplasm</location>
        <location evidence="1">Cytoskeleton</location>
    </subcellularLocation>
    <subcellularLocation>
        <location evidence="2">Golgi apparatus</location>
    </subcellularLocation>
</comment>
<dbReference type="FunFam" id="1.20.58.60:FF:000090">
    <property type="entry name" value="microtubule-actin cross-linking factor 1 isoform X2"/>
    <property type="match status" value="1"/>
</dbReference>
<dbReference type="PROSITE" id="PS51460">
    <property type="entry name" value="GAR"/>
    <property type="match status" value="1"/>
</dbReference>
<dbReference type="GO" id="GO:0008017">
    <property type="term" value="F:microtubule binding"/>
    <property type="evidence" value="ECO:0007669"/>
    <property type="project" value="InterPro"/>
</dbReference>
<evidence type="ECO:0000256" key="13">
    <source>
        <dbReference type="ARBA" id="ARBA00022737"/>
    </source>
</evidence>
<dbReference type="Gene3D" id="2.30.30.40">
    <property type="entry name" value="SH3 Domains"/>
    <property type="match status" value="1"/>
</dbReference>
<dbReference type="FunFam" id="1.20.58.60:FF:000087">
    <property type="entry name" value="microtubule-actin cross-linking factor 1 isoform X2"/>
    <property type="match status" value="1"/>
</dbReference>
<dbReference type="InterPro" id="IPR001715">
    <property type="entry name" value="CH_dom"/>
</dbReference>
<dbReference type="SMART" id="SM00033">
    <property type="entry name" value="CH"/>
    <property type="match status" value="2"/>
</dbReference>
<dbReference type="Ensembl" id="ENSACOT00000022859.1">
    <property type="protein sequence ID" value="ENSACOP00000022081.1"/>
    <property type="gene ID" value="ENSACOG00000008297.1"/>
</dbReference>
<keyword evidence="29" id="KW-1185">Reference proteome</keyword>
<dbReference type="InterPro" id="IPR041615">
    <property type="entry name" value="Desmoplakin_SH3"/>
</dbReference>
<accession>A0A8B9GDV8</accession>
<feature type="coiled-coil region" evidence="22">
    <location>
        <begin position="5612"/>
        <end position="5639"/>
    </location>
</feature>
<feature type="domain" description="GAR" evidence="27">
    <location>
        <begin position="6641"/>
        <end position="6719"/>
    </location>
</feature>
<dbReference type="SUPFAM" id="SSF46966">
    <property type="entry name" value="Spectrin repeat"/>
    <property type="match status" value="30"/>
</dbReference>
<evidence type="ECO:0000256" key="19">
    <source>
        <dbReference type="ARBA" id="ARBA00023212"/>
    </source>
</evidence>
<keyword evidence="15" id="KW-0007">Acetylation</keyword>
<dbReference type="FunFam" id="1.10.418.10:FF:000017">
    <property type="entry name" value="Microtubule-actin cross-linking factor 1"/>
    <property type="match status" value="1"/>
</dbReference>
<dbReference type="FunFam" id="1.20.58.60:FF:000234">
    <property type="entry name" value="microtubule-actin cross-linking factor 1 isoform X6"/>
    <property type="match status" value="1"/>
</dbReference>
<dbReference type="FunFam" id="3.90.1290.10:FF:000003">
    <property type="entry name" value="microtubule-actin cross-linking factor 1 isoform X1"/>
    <property type="match status" value="1"/>
</dbReference>
<comment type="similarity">
    <text evidence="4">Belongs to the plakin or cytolinker family.</text>
</comment>
<feature type="region of interest" description="Disordered" evidence="23">
    <location>
        <begin position="1891"/>
        <end position="1923"/>
    </location>
</feature>
<feature type="region of interest" description="Disordered" evidence="23">
    <location>
        <begin position="2614"/>
        <end position="2845"/>
    </location>
</feature>
<keyword evidence="14" id="KW-0106">Calcium</keyword>
<feature type="coiled-coil region" evidence="22">
    <location>
        <begin position="4698"/>
        <end position="4751"/>
    </location>
</feature>
<evidence type="ECO:0000256" key="9">
    <source>
        <dbReference type="ARBA" id="ARBA00022614"/>
    </source>
</evidence>
<feature type="coiled-coil region" evidence="22">
    <location>
        <begin position="3784"/>
        <end position="3851"/>
    </location>
</feature>
<keyword evidence="22" id="KW-0175">Coiled coil</keyword>
<dbReference type="GO" id="GO:0051893">
    <property type="term" value="P:regulation of focal adhesion assembly"/>
    <property type="evidence" value="ECO:0007669"/>
    <property type="project" value="UniProtKB-ARBA"/>
</dbReference>
<dbReference type="SMART" id="SM00250">
    <property type="entry name" value="PLEC"/>
    <property type="match status" value="20"/>
</dbReference>
<dbReference type="SMART" id="SM00054">
    <property type="entry name" value="EFh"/>
    <property type="match status" value="2"/>
</dbReference>
<feature type="domain" description="EF-hand" evidence="26">
    <location>
        <begin position="6565"/>
        <end position="6600"/>
    </location>
</feature>
<dbReference type="FunFam" id="1.20.58.60:FF:000092">
    <property type="entry name" value="microtubule-actin cross-linking factor 1 isoform X2"/>
    <property type="match status" value="1"/>
</dbReference>
<evidence type="ECO:0000256" key="12">
    <source>
        <dbReference type="ARBA" id="ARBA00022723"/>
    </source>
</evidence>
<reference evidence="28" key="2">
    <citation type="submission" date="2025-09" db="UniProtKB">
        <authorList>
            <consortium name="Ensembl"/>
        </authorList>
    </citation>
    <scope>IDENTIFICATION</scope>
</reference>
<dbReference type="FunFam" id="1.20.58.60:FF:000009">
    <property type="entry name" value="dystonin isoform X1"/>
    <property type="match status" value="1"/>
</dbReference>
<dbReference type="Pfam" id="PF21020">
    <property type="entry name" value="Spectrin_4"/>
    <property type="match status" value="1"/>
</dbReference>
<dbReference type="Proteomes" id="UP000694522">
    <property type="component" value="Unplaced"/>
</dbReference>
<protein>
    <submittedName>
        <fullName evidence="28">Microtubule actin crosslinking factor 1</fullName>
    </submittedName>
</protein>
<evidence type="ECO:0000256" key="4">
    <source>
        <dbReference type="ARBA" id="ARBA00009109"/>
    </source>
</evidence>
<evidence type="ECO:0000256" key="21">
    <source>
        <dbReference type="PROSITE-ProRule" id="PRU00192"/>
    </source>
</evidence>
<dbReference type="FunFam" id="1.20.58.60:FF:000095">
    <property type="entry name" value="microtubule-actin cross-linking factor 1 isoform X2"/>
    <property type="match status" value="1"/>
</dbReference>
<dbReference type="InterPro" id="IPR036534">
    <property type="entry name" value="GAR_dom_sf"/>
</dbReference>
<dbReference type="FunFam" id="1.10.238.10:FF:000013">
    <property type="entry name" value="Microtubule-actin cross-linking factor 1"/>
    <property type="match status" value="1"/>
</dbReference>
<feature type="compositionally biased region" description="Basic and acidic residues" evidence="23">
    <location>
        <begin position="2755"/>
        <end position="2786"/>
    </location>
</feature>
<dbReference type="Pfam" id="PF00435">
    <property type="entry name" value="Spectrin"/>
    <property type="match status" value="19"/>
</dbReference>
<evidence type="ECO:0000256" key="18">
    <source>
        <dbReference type="ARBA" id="ARBA00023203"/>
    </source>
</evidence>
<feature type="coiled-coil region" evidence="22">
    <location>
        <begin position="972"/>
        <end position="1023"/>
    </location>
</feature>
<dbReference type="FunFam" id="1.20.58.60:FF:000008">
    <property type="entry name" value="microtubule-actin cross-linking factor 1"/>
    <property type="match status" value="1"/>
</dbReference>
<dbReference type="FunFam" id="1.20.58.60:FF:000167">
    <property type="entry name" value="microtubule-actin cross-linking factor 1 isoform X9"/>
    <property type="match status" value="1"/>
</dbReference>
<evidence type="ECO:0000259" key="27">
    <source>
        <dbReference type="PROSITE" id="PS51460"/>
    </source>
</evidence>
<dbReference type="InterPro" id="IPR001101">
    <property type="entry name" value="Plectin_repeat"/>
</dbReference>
<feature type="coiled-coil region" evidence="22">
    <location>
        <begin position="4248"/>
        <end position="4282"/>
    </location>
</feature>
<feature type="compositionally biased region" description="Polar residues" evidence="23">
    <location>
        <begin position="6488"/>
        <end position="6507"/>
    </location>
</feature>
<reference evidence="28" key="1">
    <citation type="submission" date="2025-08" db="UniProtKB">
        <authorList>
            <consortium name="Ensembl"/>
        </authorList>
    </citation>
    <scope>IDENTIFICATION</scope>
</reference>
<dbReference type="InterPro" id="IPR035915">
    <property type="entry name" value="Plakin_repeat_sf"/>
</dbReference>
<dbReference type="SUPFAM" id="SSF143575">
    <property type="entry name" value="GAS2 domain-like"/>
    <property type="match status" value="1"/>
</dbReference>
<dbReference type="InterPro" id="IPR003108">
    <property type="entry name" value="GAR_dom"/>
</dbReference>
<feature type="compositionally biased region" description="Low complexity" evidence="23">
    <location>
        <begin position="2617"/>
        <end position="2629"/>
    </location>
</feature>
<keyword evidence="13" id="KW-0677">Repeat</keyword>
<dbReference type="InterPro" id="IPR043197">
    <property type="entry name" value="Plakin"/>
</dbReference>
<dbReference type="GO" id="GO:0032587">
    <property type="term" value="C:ruffle membrane"/>
    <property type="evidence" value="ECO:0007669"/>
    <property type="project" value="UniProtKB-SubCell"/>
</dbReference>
<evidence type="ECO:0000256" key="16">
    <source>
        <dbReference type="ARBA" id="ARBA00023034"/>
    </source>
</evidence>
<dbReference type="FunFam" id="1.20.58.60:FF:000061">
    <property type="entry name" value="microtubule-actin cross-linking factor 1 isoform X3"/>
    <property type="match status" value="1"/>
</dbReference>
<dbReference type="GO" id="GO:0030054">
    <property type="term" value="C:cell junction"/>
    <property type="evidence" value="ECO:0007669"/>
    <property type="project" value="TreeGrafter"/>
</dbReference>
<evidence type="ECO:0000313" key="29">
    <source>
        <dbReference type="Proteomes" id="UP000694522"/>
    </source>
</evidence>
<dbReference type="Pfam" id="PF00681">
    <property type="entry name" value="Plectin"/>
    <property type="match status" value="5"/>
</dbReference>
<dbReference type="CDD" id="cd21240">
    <property type="entry name" value="CH_MACF1_rpt2"/>
    <property type="match status" value="1"/>
</dbReference>
<feature type="domain" description="EF-hand" evidence="26">
    <location>
        <begin position="6601"/>
        <end position="6636"/>
    </location>
</feature>
<feature type="domain" description="Calponin-homology (CH)" evidence="25">
    <location>
        <begin position="35"/>
        <end position="138"/>
    </location>
</feature>
<dbReference type="SUPFAM" id="SSF47576">
    <property type="entry name" value="Calponin-homology domain, CH-domain"/>
    <property type="match status" value="1"/>
</dbReference>
<dbReference type="GO" id="GO:0045110">
    <property type="term" value="P:intermediate filament bundle assembly"/>
    <property type="evidence" value="ECO:0007669"/>
    <property type="project" value="TreeGrafter"/>
</dbReference>
<feature type="compositionally biased region" description="Polar residues" evidence="23">
    <location>
        <begin position="2808"/>
        <end position="2818"/>
    </location>
</feature>
<dbReference type="Gene3D" id="3.30.920.20">
    <property type="entry name" value="Gas2-like domain"/>
    <property type="match status" value="1"/>
</dbReference>
<feature type="coiled-coil region" evidence="22">
    <location>
        <begin position="1360"/>
        <end position="1390"/>
    </location>
</feature>
<dbReference type="PROSITE" id="PS50002">
    <property type="entry name" value="SH3"/>
    <property type="match status" value="1"/>
</dbReference>
<dbReference type="FunFam" id="1.20.58.60:FF:000012">
    <property type="entry name" value="Microtubule-actin cross-linking factor 1"/>
    <property type="match status" value="1"/>
</dbReference>
<feature type="region of interest" description="Disordered" evidence="23">
    <location>
        <begin position="3310"/>
        <end position="3330"/>
    </location>
</feature>
<dbReference type="GO" id="GO:0051239">
    <property type="term" value="P:regulation of multicellular organismal process"/>
    <property type="evidence" value="ECO:0007669"/>
    <property type="project" value="UniProtKB-ARBA"/>
</dbReference>
<keyword evidence="5 21" id="KW-0728">SH3 domain</keyword>
<dbReference type="InterPro" id="IPR011992">
    <property type="entry name" value="EF-hand-dom_pair"/>
</dbReference>
<evidence type="ECO:0000259" key="26">
    <source>
        <dbReference type="PROSITE" id="PS50222"/>
    </source>
</evidence>
<feature type="coiled-coil region" evidence="22">
    <location>
        <begin position="4520"/>
        <end position="4568"/>
    </location>
</feature>
<dbReference type="Pfam" id="PF00307">
    <property type="entry name" value="CH"/>
    <property type="match status" value="2"/>
</dbReference>
<dbReference type="FunFam" id="1.20.58.60:FF:000084">
    <property type="entry name" value="microtubule-actin cross-linking factor 1 isoform X2"/>
    <property type="match status" value="1"/>
</dbReference>
<dbReference type="GO" id="GO:0030334">
    <property type="term" value="P:regulation of cell migration"/>
    <property type="evidence" value="ECO:0007669"/>
    <property type="project" value="UniProtKB-ARBA"/>
</dbReference>
<dbReference type="FunFam" id="2.30.30.40:FF:000011">
    <property type="entry name" value="Microtubule-actin cross-linking factor 1"/>
    <property type="match status" value="1"/>
</dbReference>
<feature type="region of interest" description="Disordered" evidence="23">
    <location>
        <begin position="2085"/>
        <end position="2107"/>
    </location>
</feature>
<dbReference type="FunFam" id="1.20.58.60:FF:000021">
    <property type="entry name" value="Microtubule-actin cross-linking factor 1"/>
    <property type="match status" value="1"/>
</dbReference>